<keyword evidence="6 11" id="KW-0319">Glycerol metabolism</keyword>
<feature type="binding site" evidence="11">
    <location>
        <position position="85"/>
    </location>
    <ligand>
        <name>sn-glycerol 3-phosphate</name>
        <dbReference type="ChEBI" id="CHEBI:57597"/>
    </ligand>
</feature>
<dbReference type="STRING" id="146817.SAMN04488502_10936"/>
<dbReference type="NCBIfam" id="TIGR01311">
    <property type="entry name" value="glycerol_kin"/>
    <property type="match status" value="1"/>
</dbReference>
<feature type="binding site" evidence="11">
    <location>
        <position position="414"/>
    </location>
    <ligand>
        <name>ADP</name>
        <dbReference type="ChEBI" id="CHEBI:456216"/>
    </ligand>
</feature>
<dbReference type="GO" id="GO:0005829">
    <property type="term" value="C:cytosol"/>
    <property type="evidence" value="ECO:0007669"/>
    <property type="project" value="TreeGrafter"/>
</dbReference>
<feature type="binding site" evidence="11">
    <location>
        <position position="245"/>
    </location>
    <ligand>
        <name>glycerol</name>
        <dbReference type="ChEBI" id="CHEBI:17754"/>
    </ligand>
</feature>
<dbReference type="NCBIfam" id="NF000756">
    <property type="entry name" value="PRK00047.1"/>
    <property type="match status" value="1"/>
</dbReference>
<feature type="binding site" evidence="11">
    <location>
        <position position="267"/>
    </location>
    <ligand>
        <name>ATP</name>
        <dbReference type="ChEBI" id="CHEBI:30616"/>
    </ligand>
</feature>
<dbReference type="Pfam" id="PF02782">
    <property type="entry name" value="FGGY_C"/>
    <property type="match status" value="1"/>
</dbReference>
<protein>
    <recommendedName>
        <fullName evidence="11">Glycerol kinase</fullName>
        <ecNumber evidence="11">2.7.1.30</ecNumber>
    </recommendedName>
    <alternativeName>
        <fullName evidence="11">ATP:glycerol 3-phosphotransferase</fullName>
    </alternativeName>
    <alternativeName>
        <fullName evidence="11">Glycerokinase</fullName>
        <shortName evidence="11">GK</shortName>
    </alternativeName>
</protein>
<feature type="binding site" evidence="11">
    <location>
        <position position="410"/>
    </location>
    <ligand>
        <name>ADP</name>
        <dbReference type="ChEBI" id="CHEBI:456216"/>
    </ligand>
</feature>
<feature type="binding site" evidence="11">
    <location>
        <position position="14"/>
    </location>
    <ligand>
        <name>sn-glycerol 3-phosphate</name>
        <dbReference type="ChEBI" id="CHEBI:57597"/>
    </ligand>
</feature>
<evidence type="ECO:0000259" key="13">
    <source>
        <dbReference type="Pfam" id="PF02782"/>
    </source>
</evidence>
<dbReference type="HAMAP" id="MF_00186">
    <property type="entry name" value="Glycerol_kin"/>
    <property type="match status" value="1"/>
</dbReference>
<comment type="similarity">
    <text evidence="2 11">Belongs to the FGGY kinase family.</text>
</comment>
<dbReference type="InterPro" id="IPR000577">
    <property type="entry name" value="Carb_kinase_FGGY"/>
</dbReference>
<organism evidence="14 15">
    <name type="scientific">Dendrosporobacter quercicolus</name>
    <dbReference type="NCBI Taxonomy" id="146817"/>
    <lineage>
        <taxon>Bacteria</taxon>
        <taxon>Bacillati</taxon>
        <taxon>Bacillota</taxon>
        <taxon>Negativicutes</taxon>
        <taxon>Selenomonadales</taxon>
        <taxon>Sporomusaceae</taxon>
        <taxon>Dendrosporobacter</taxon>
    </lineage>
</organism>
<comment type="activity regulation">
    <text evidence="11">Activated by phosphorylation and inhibited by fructose 1,6-bisphosphate (FBP).</text>
</comment>
<feature type="domain" description="Carbohydrate kinase FGGY C-terminal" evidence="13">
    <location>
        <begin position="262"/>
        <end position="448"/>
    </location>
</feature>
<feature type="binding site" evidence="11">
    <location>
        <position position="410"/>
    </location>
    <ligand>
        <name>ATP</name>
        <dbReference type="ChEBI" id="CHEBI:30616"/>
    </ligand>
</feature>
<feature type="domain" description="Carbohydrate kinase FGGY N-terminal" evidence="12">
    <location>
        <begin position="6"/>
        <end position="252"/>
    </location>
</feature>
<dbReference type="Pfam" id="PF00370">
    <property type="entry name" value="FGGY_N"/>
    <property type="match status" value="1"/>
</dbReference>
<proteinExistence type="inferred from homology"/>
<reference evidence="14 15" key="1">
    <citation type="submission" date="2016-10" db="EMBL/GenBank/DDBJ databases">
        <authorList>
            <person name="de Groot N.N."/>
        </authorList>
    </citation>
    <scope>NUCLEOTIDE SEQUENCE [LARGE SCALE GENOMIC DNA]</scope>
    <source>
        <strain evidence="14 15">DSM 1736</strain>
    </source>
</reference>
<evidence type="ECO:0000256" key="10">
    <source>
        <dbReference type="ARBA" id="ARBA00063665"/>
    </source>
</evidence>
<evidence type="ECO:0000256" key="9">
    <source>
        <dbReference type="ARBA" id="ARBA00054633"/>
    </source>
</evidence>
<dbReference type="InterPro" id="IPR018485">
    <property type="entry name" value="FGGY_C"/>
</dbReference>
<feature type="binding site" evidence="11">
    <location>
        <position position="309"/>
    </location>
    <ligand>
        <name>ATP</name>
        <dbReference type="ChEBI" id="CHEBI:30616"/>
    </ligand>
</feature>
<feature type="binding site" evidence="11">
    <location>
        <position position="246"/>
    </location>
    <ligand>
        <name>glycerol</name>
        <dbReference type="ChEBI" id="CHEBI:17754"/>
    </ligand>
</feature>
<evidence type="ECO:0000256" key="3">
    <source>
        <dbReference type="ARBA" id="ARBA00022679"/>
    </source>
</evidence>
<evidence type="ECO:0000313" key="14">
    <source>
        <dbReference type="EMBL" id="SDM93698.1"/>
    </source>
</evidence>
<feature type="binding site" evidence="11">
    <location>
        <position position="15"/>
    </location>
    <ligand>
        <name>ATP</name>
        <dbReference type="ChEBI" id="CHEBI:30616"/>
    </ligand>
</feature>
<evidence type="ECO:0000256" key="1">
    <source>
        <dbReference type="ARBA" id="ARBA00005190"/>
    </source>
</evidence>
<evidence type="ECO:0000259" key="12">
    <source>
        <dbReference type="Pfam" id="PF00370"/>
    </source>
</evidence>
<evidence type="ECO:0000313" key="15">
    <source>
        <dbReference type="Proteomes" id="UP000214880"/>
    </source>
</evidence>
<dbReference type="FunFam" id="3.30.420.40:FF:000007">
    <property type="entry name" value="Glycerol kinase"/>
    <property type="match status" value="1"/>
</dbReference>
<evidence type="ECO:0000256" key="11">
    <source>
        <dbReference type="HAMAP-Rule" id="MF_00186"/>
    </source>
</evidence>
<dbReference type="FunFam" id="3.30.420.40:FF:000008">
    <property type="entry name" value="Glycerol kinase"/>
    <property type="match status" value="1"/>
</dbReference>
<keyword evidence="4 11" id="KW-0547">Nucleotide-binding</keyword>
<dbReference type="AlphaFoldDB" id="A0A1G9XAD6"/>
<keyword evidence="7 11" id="KW-0067">ATP-binding</keyword>
<evidence type="ECO:0000256" key="2">
    <source>
        <dbReference type="ARBA" id="ARBA00009156"/>
    </source>
</evidence>
<dbReference type="InterPro" id="IPR043129">
    <property type="entry name" value="ATPase_NBD"/>
</dbReference>
<comment type="catalytic activity">
    <reaction evidence="8 11">
        <text>glycerol + ATP = sn-glycerol 3-phosphate + ADP + H(+)</text>
        <dbReference type="Rhea" id="RHEA:21644"/>
        <dbReference type="ChEBI" id="CHEBI:15378"/>
        <dbReference type="ChEBI" id="CHEBI:17754"/>
        <dbReference type="ChEBI" id="CHEBI:30616"/>
        <dbReference type="ChEBI" id="CHEBI:57597"/>
        <dbReference type="ChEBI" id="CHEBI:456216"/>
        <dbReference type="EC" id="2.7.1.30"/>
    </reaction>
</comment>
<feature type="binding site" evidence="11">
    <location>
        <position position="18"/>
    </location>
    <ligand>
        <name>ADP</name>
        <dbReference type="ChEBI" id="CHEBI:456216"/>
    </ligand>
</feature>
<evidence type="ECO:0000256" key="5">
    <source>
        <dbReference type="ARBA" id="ARBA00022777"/>
    </source>
</evidence>
<feature type="binding site" evidence="11">
    <location>
        <position position="309"/>
    </location>
    <ligand>
        <name>ADP</name>
        <dbReference type="ChEBI" id="CHEBI:456216"/>
    </ligand>
</feature>
<comment type="pathway">
    <text evidence="1 11">Polyol metabolism; glycerol degradation via glycerol kinase pathway; sn-glycerol 3-phosphate from glycerol: step 1/1.</text>
</comment>
<dbReference type="SUPFAM" id="SSF53067">
    <property type="entry name" value="Actin-like ATPase domain"/>
    <property type="match status" value="2"/>
</dbReference>
<comment type="function">
    <text evidence="9 11">Key enzyme in the regulation of glycerol uptake and metabolism. Catalyzes the phosphorylation of glycerol to yield sn-glycerol 3-phosphate.</text>
</comment>
<dbReference type="InterPro" id="IPR018484">
    <property type="entry name" value="FGGY_N"/>
</dbReference>
<keyword evidence="5 11" id="KW-0418">Kinase</keyword>
<dbReference type="EMBL" id="FNHB01000009">
    <property type="protein sequence ID" value="SDM93698.1"/>
    <property type="molecule type" value="Genomic_DNA"/>
</dbReference>
<comment type="caution">
    <text evidence="11">Lacks conserved residue(s) required for the propagation of feature annotation.</text>
</comment>
<feature type="binding site" evidence="11">
    <location>
        <position position="84"/>
    </location>
    <ligand>
        <name>glycerol</name>
        <dbReference type="ChEBI" id="CHEBI:17754"/>
    </ligand>
</feature>
<feature type="binding site" evidence="11">
    <location>
        <position position="136"/>
    </location>
    <ligand>
        <name>sn-glycerol 3-phosphate</name>
        <dbReference type="ChEBI" id="CHEBI:57597"/>
    </ligand>
</feature>
<accession>A0A1G9XAD6</accession>
<feature type="binding site" evidence="11">
    <location>
        <position position="136"/>
    </location>
    <ligand>
        <name>glycerol</name>
        <dbReference type="ChEBI" id="CHEBI:17754"/>
    </ligand>
</feature>
<dbReference type="GO" id="GO:0005524">
    <property type="term" value="F:ATP binding"/>
    <property type="evidence" value="ECO:0007669"/>
    <property type="project" value="UniProtKB-UniRule"/>
</dbReference>
<dbReference type="PANTHER" id="PTHR10196:SF69">
    <property type="entry name" value="GLYCEROL KINASE"/>
    <property type="match status" value="1"/>
</dbReference>
<gene>
    <name evidence="11" type="primary">glpK</name>
    <name evidence="14" type="ORF">SAMN04488502_10936</name>
</gene>
<dbReference type="CDD" id="cd07786">
    <property type="entry name" value="FGGY_EcGK_like"/>
    <property type="match status" value="1"/>
</dbReference>
<dbReference type="PANTHER" id="PTHR10196">
    <property type="entry name" value="SUGAR KINASE"/>
    <property type="match status" value="1"/>
</dbReference>
<dbReference type="Gene3D" id="3.30.420.40">
    <property type="match status" value="2"/>
</dbReference>
<feature type="binding site" evidence="11">
    <location>
        <position position="245"/>
    </location>
    <ligand>
        <name>sn-glycerol 3-phosphate</name>
        <dbReference type="ChEBI" id="CHEBI:57597"/>
    </ligand>
</feature>
<evidence type="ECO:0000256" key="7">
    <source>
        <dbReference type="ARBA" id="ARBA00022840"/>
    </source>
</evidence>
<evidence type="ECO:0000256" key="6">
    <source>
        <dbReference type="ARBA" id="ARBA00022798"/>
    </source>
</evidence>
<dbReference type="PIRSF" id="PIRSF000538">
    <property type="entry name" value="GlpK"/>
    <property type="match status" value="1"/>
</dbReference>
<feature type="binding site" evidence="11">
    <location>
        <position position="313"/>
    </location>
    <ligand>
        <name>ATP</name>
        <dbReference type="ChEBI" id="CHEBI:30616"/>
    </ligand>
</feature>
<dbReference type="GO" id="GO:0006072">
    <property type="term" value="P:glycerol-3-phosphate metabolic process"/>
    <property type="evidence" value="ECO:0007669"/>
    <property type="project" value="InterPro"/>
</dbReference>
<evidence type="ECO:0000256" key="8">
    <source>
        <dbReference type="ARBA" id="ARBA00052101"/>
    </source>
</evidence>
<dbReference type="GO" id="GO:0004370">
    <property type="term" value="F:glycerol kinase activity"/>
    <property type="evidence" value="ECO:0007669"/>
    <property type="project" value="UniProtKB-UniRule"/>
</dbReference>
<feature type="binding site" evidence="11">
    <location>
        <position position="14"/>
    </location>
    <ligand>
        <name>ATP</name>
        <dbReference type="ChEBI" id="CHEBI:30616"/>
    </ligand>
</feature>
<dbReference type="InterPro" id="IPR005999">
    <property type="entry name" value="Glycerol_kin"/>
</dbReference>
<dbReference type="GO" id="GO:0019563">
    <property type="term" value="P:glycerol catabolic process"/>
    <property type="evidence" value="ECO:0007669"/>
    <property type="project" value="UniProtKB-UniRule"/>
</dbReference>
<feature type="binding site" evidence="11">
    <location>
        <position position="14"/>
    </location>
    <ligand>
        <name>ADP</name>
        <dbReference type="ChEBI" id="CHEBI:456216"/>
    </ligand>
</feature>
<feature type="binding site" evidence="11">
    <location>
        <position position="85"/>
    </location>
    <ligand>
        <name>glycerol</name>
        <dbReference type="ChEBI" id="CHEBI:17754"/>
    </ligand>
</feature>
<comment type="subunit">
    <text evidence="10 11">Homotetramer and homodimer (in equilibrium).</text>
</comment>
<dbReference type="UniPathway" id="UPA00618">
    <property type="reaction ID" value="UER00672"/>
</dbReference>
<feature type="binding site" evidence="11">
    <location>
        <position position="267"/>
    </location>
    <ligand>
        <name>ADP</name>
        <dbReference type="ChEBI" id="CHEBI:456216"/>
    </ligand>
</feature>
<keyword evidence="15" id="KW-1185">Reference proteome</keyword>
<dbReference type="EC" id="2.7.1.30" evidence="11"/>
<name>A0A1G9XAD6_9FIRM</name>
<keyword evidence="3 11" id="KW-0808">Transferase</keyword>
<feature type="binding site" evidence="11">
    <location>
        <position position="84"/>
    </location>
    <ligand>
        <name>sn-glycerol 3-phosphate</name>
        <dbReference type="ChEBI" id="CHEBI:57597"/>
    </ligand>
</feature>
<dbReference type="Proteomes" id="UP000214880">
    <property type="component" value="Unassembled WGS sequence"/>
</dbReference>
<sequence>MMGKKYIMALDAGTTGVRAIIFGKTGCIIGDASREFAQIFPKPGWVEHDAAEILESQIEVARQAINKAGICPEEIRAIGVTNQRESAVIWDKSTGKPVYNAICWQSRQTAEIVEKWVESGLTDEIREKTGLVIDAYFSASKIPWILSEVSGARQRAENGELLFGTIDTWLIWNLTGGKSHLTDYSNASRTMLYNIVKMDWDEELCRKMDIPMAILPRVIDSNGDYGTTKAALFGAEIPIRGDAGDQQAALFGQACFKPGMAKNTFGTAGVYVMNTGDKPLFKEGLTTTIAWGLNGKISYGLEGVIFISGAAIQWLRDEAKIIYTAADTEWYGFMVPDTGGVYLVPAFVGLCAPYWDMYARGMIIGITRGTTRNHLIRAGLEALAYQTKDIINAVMKDGTIAITELRVDGGAVKNSLLCQFQSDILGVKVIRPKITEMTALGAAYLAGLGSGLWASTDEIAEQWEVDKEFQPEMAPEYRDNLYHGWQEAVKLTRGWANKVKV</sequence>
<evidence type="ECO:0000256" key="4">
    <source>
        <dbReference type="ARBA" id="ARBA00022741"/>
    </source>
</evidence>